<dbReference type="InterPro" id="IPR036390">
    <property type="entry name" value="WH_DNA-bd_sf"/>
</dbReference>
<name>A0A0A2LIY3_9FLAO</name>
<dbReference type="InterPro" id="IPR018490">
    <property type="entry name" value="cNMP-bd_dom_sf"/>
</dbReference>
<dbReference type="Proteomes" id="UP000030129">
    <property type="component" value="Unassembled WGS sequence"/>
</dbReference>
<dbReference type="SUPFAM" id="SSF51206">
    <property type="entry name" value="cAMP-binding domain-like"/>
    <property type="match status" value="1"/>
</dbReference>
<dbReference type="InterPro" id="IPR014710">
    <property type="entry name" value="RmlC-like_jellyroll"/>
</dbReference>
<protein>
    <submittedName>
        <fullName evidence="6">Crp/Fnr family transcriptional regulator</fullName>
    </submittedName>
</protein>
<evidence type="ECO:0000256" key="3">
    <source>
        <dbReference type="ARBA" id="ARBA00023163"/>
    </source>
</evidence>
<dbReference type="PROSITE" id="PS50042">
    <property type="entry name" value="CNMP_BINDING_3"/>
    <property type="match status" value="1"/>
</dbReference>
<dbReference type="GO" id="GO:0003700">
    <property type="term" value="F:DNA-binding transcription factor activity"/>
    <property type="evidence" value="ECO:0007669"/>
    <property type="project" value="TreeGrafter"/>
</dbReference>
<evidence type="ECO:0000256" key="1">
    <source>
        <dbReference type="ARBA" id="ARBA00023015"/>
    </source>
</evidence>
<keyword evidence="7" id="KW-1185">Reference proteome</keyword>
<comment type="caution">
    <text evidence="6">The sequence shown here is derived from an EMBL/GenBank/DDBJ whole genome shotgun (WGS) entry which is preliminary data.</text>
</comment>
<feature type="domain" description="Cyclic nucleotide-binding" evidence="4">
    <location>
        <begin position="14"/>
        <end position="105"/>
    </location>
</feature>
<feature type="domain" description="HTH crp-type" evidence="5">
    <location>
        <begin position="148"/>
        <end position="219"/>
    </location>
</feature>
<dbReference type="InterPro" id="IPR012318">
    <property type="entry name" value="HTH_CRP"/>
</dbReference>
<dbReference type="AlphaFoldDB" id="A0A0A2LIY3"/>
<dbReference type="Pfam" id="PF13545">
    <property type="entry name" value="HTH_Crp_2"/>
    <property type="match status" value="1"/>
</dbReference>
<dbReference type="PANTHER" id="PTHR24567">
    <property type="entry name" value="CRP FAMILY TRANSCRIPTIONAL REGULATORY PROTEIN"/>
    <property type="match status" value="1"/>
</dbReference>
<dbReference type="eggNOG" id="COG0664">
    <property type="taxonomic scope" value="Bacteria"/>
</dbReference>
<dbReference type="RefSeq" id="WP_035135595.1">
    <property type="nucleotide sequence ID" value="NZ_JRLV01000020.1"/>
</dbReference>
<dbReference type="PRINTS" id="PR00034">
    <property type="entry name" value="HTHCRP"/>
</dbReference>
<dbReference type="SMART" id="SM00100">
    <property type="entry name" value="cNMP"/>
    <property type="match status" value="1"/>
</dbReference>
<dbReference type="GO" id="GO:0003677">
    <property type="term" value="F:DNA binding"/>
    <property type="evidence" value="ECO:0007669"/>
    <property type="project" value="UniProtKB-KW"/>
</dbReference>
<keyword evidence="2" id="KW-0238">DNA-binding</keyword>
<organism evidence="6 7">
    <name type="scientific">Flavobacterium beibuense F44-8</name>
    <dbReference type="NCBI Taxonomy" id="1406840"/>
    <lineage>
        <taxon>Bacteria</taxon>
        <taxon>Pseudomonadati</taxon>
        <taxon>Bacteroidota</taxon>
        <taxon>Flavobacteriia</taxon>
        <taxon>Flavobacteriales</taxon>
        <taxon>Flavobacteriaceae</taxon>
        <taxon>Flavobacterium</taxon>
    </lineage>
</organism>
<dbReference type="InterPro" id="IPR036388">
    <property type="entry name" value="WH-like_DNA-bd_sf"/>
</dbReference>
<reference evidence="6 7" key="1">
    <citation type="submission" date="2013-09" db="EMBL/GenBank/DDBJ databases">
        <authorList>
            <person name="Zeng Z."/>
            <person name="Chen C."/>
        </authorList>
    </citation>
    <scope>NUCLEOTIDE SEQUENCE [LARGE SCALE GENOMIC DNA]</scope>
    <source>
        <strain evidence="6 7">F44-8</strain>
    </source>
</reference>
<dbReference type="GO" id="GO:0005829">
    <property type="term" value="C:cytosol"/>
    <property type="evidence" value="ECO:0007669"/>
    <property type="project" value="TreeGrafter"/>
</dbReference>
<dbReference type="Pfam" id="PF00027">
    <property type="entry name" value="cNMP_binding"/>
    <property type="match status" value="1"/>
</dbReference>
<evidence type="ECO:0000313" key="7">
    <source>
        <dbReference type="Proteomes" id="UP000030129"/>
    </source>
</evidence>
<evidence type="ECO:0000259" key="5">
    <source>
        <dbReference type="PROSITE" id="PS51063"/>
    </source>
</evidence>
<dbReference type="Gene3D" id="2.60.120.10">
    <property type="entry name" value="Jelly Rolls"/>
    <property type="match status" value="1"/>
</dbReference>
<keyword evidence="1" id="KW-0805">Transcription regulation</keyword>
<accession>A0A0A2LIY3</accession>
<dbReference type="CDD" id="cd00038">
    <property type="entry name" value="CAP_ED"/>
    <property type="match status" value="1"/>
</dbReference>
<evidence type="ECO:0000313" key="6">
    <source>
        <dbReference type="EMBL" id="KGO79143.1"/>
    </source>
</evidence>
<keyword evidence="3" id="KW-0804">Transcription</keyword>
<dbReference type="PANTHER" id="PTHR24567:SF26">
    <property type="entry name" value="REGULATORY PROTEIN YEIL"/>
    <property type="match status" value="1"/>
</dbReference>
<dbReference type="Gene3D" id="1.10.10.10">
    <property type="entry name" value="Winged helix-like DNA-binding domain superfamily/Winged helix DNA-binding domain"/>
    <property type="match status" value="1"/>
</dbReference>
<dbReference type="SUPFAM" id="SSF46785">
    <property type="entry name" value="Winged helix' DNA-binding domain"/>
    <property type="match status" value="1"/>
</dbReference>
<dbReference type="SMART" id="SM00419">
    <property type="entry name" value="HTH_CRP"/>
    <property type="match status" value="1"/>
</dbReference>
<proteinExistence type="predicted"/>
<evidence type="ECO:0000256" key="2">
    <source>
        <dbReference type="ARBA" id="ARBA00023125"/>
    </source>
</evidence>
<sequence length="224" mass="25064">MSKCDQCIVREFSSLKALNKEELLKMANCKTSYIIKKGEPIFTEGENVNGIFCVKDGVCKLSKLSENGNEQILKLVAKGELLGQRSMISDEPVNLSAVALEDMEVCFVPKSEILGFFNENNQFSMNVMKSICGDLKEADDHLVNMAQKSVRQRLAETLLELHDTFGINEDKSLRIKLSREEIAGMVGTATESCIRLLSEFNKNGLIELSGKKITLKDFKKLRSM</sequence>
<dbReference type="STRING" id="1406840.Q763_14800"/>
<dbReference type="InterPro" id="IPR000595">
    <property type="entry name" value="cNMP-bd_dom"/>
</dbReference>
<dbReference type="EMBL" id="JRLV01000020">
    <property type="protein sequence ID" value="KGO79143.1"/>
    <property type="molecule type" value="Genomic_DNA"/>
</dbReference>
<dbReference type="InterPro" id="IPR050397">
    <property type="entry name" value="Env_Response_Regulators"/>
</dbReference>
<gene>
    <name evidence="6" type="ORF">Q763_14800</name>
</gene>
<evidence type="ECO:0000259" key="4">
    <source>
        <dbReference type="PROSITE" id="PS50042"/>
    </source>
</evidence>
<dbReference type="PROSITE" id="PS51063">
    <property type="entry name" value="HTH_CRP_2"/>
    <property type="match status" value="1"/>
</dbReference>